<sequence>MRFNPHDRAIVINLSEECFYNYPYPGIDPFLEADLLHGWMFKQVVKWDRVIYGRWDYWIDCAYDNIKKRQSPEYCHKFNRIPEINFLEPNYNLAGTQMLKYCLVNIPHPRIRNSEALLQADRKKDITHFRYLVDWILFGLGDKTCNKLPVEPEGCDGASNRLFQVFSVPHFMVHPQLNRIDRLRRSS</sequence>
<dbReference type="Proteomes" id="UP001212499">
    <property type="component" value="Unassembled WGS sequence"/>
</dbReference>
<dbReference type="EMBL" id="JAQMUH010000043">
    <property type="protein sequence ID" value="MDB9538741.1"/>
    <property type="molecule type" value="Genomic_DNA"/>
</dbReference>
<dbReference type="RefSeq" id="WP_271731367.1">
    <property type="nucleotide sequence ID" value="NZ_JANQDP010000042.1"/>
</dbReference>
<evidence type="ECO:0000313" key="2">
    <source>
        <dbReference type="Proteomes" id="UP001212499"/>
    </source>
</evidence>
<reference evidence="1 2" key="1">
    <citation type="submission" date="2023-01" db="EMBL/GenBank/DDBJ databases">
        <title>Genomes from the Australian National Cyanobacteria Reference Collection.</title>
        <authorList>
            <person name="Willis A."/>
            <person name="Lee E.M.F."/>
        </authorList>
    </citation>
    <scope>NUCLEOTIDE SEQUENCE [LARGE SCALE GENOMIC DNA]</scope>
    <source>
        <strain evidence="1 2">CS-1033</strain>
    </source>
</reference>
<evidence type="ECO:0000313" key="1">
    <source>
        <dbReference type="EMBL" id="MDB9538741.1"/>
    </source>
</evidence>
<organism evidence="1 2">
    <name type="scientific">Anabaenopsis arnoldii</name>
    <dbReference type="NCBI Taxonomy" id="2152938"/>
    <lineage>
        <taxon>Bacteria</taxon>
        <taxon>Bacillati</taxon>
        <taxon>Cyanobacteriota</taxon>
        <taxon>Cyanophyceae</taxon>
        <taxon>Nostocales</taxon>
        <taxon>Nodulariaceae</taxon>
        <taxon>Anabaenopsis</taxon>
    </lineage>
</organism>
<protein>
    <submittedName>
        <fullName evidence="1">Uncharacterized protein</fullName>
    </submittedName>
</protein>
<keyword evidence="2" id="KW-1185">Reference proteome</keyword>
<name>A0ABT5AN44_9CYAN</name>
<comment type="caution">
    <text evidence="1">The sequence shown here is derived from an EMBL/GenBank/DDBJ whole genome shotgun (WGS) entry which is preliminary data.</text>
</comment>
<proteinExistence type="predicted"/>
<gene>
    <name evidence="1" type="ORF">PN457_03525</name>
</gene>
<accession>A0ABT5AN44</accession>